<feature type="domain" description="Hydantoinase/oxoprolinase N-terminal" evidence="3">
    <location>
        <begin position="8"/>
        <end position="169"/>
    </location>
</feature>
<dbReference type="InterPro" id="IPR043129">
    <property type="entry name" value="ATPase_NBD"/>
</dbReference>
<evidence type="ECO:0000259" key="3">
    <source>
        <dbReference type="Pfam" id="PF05378"/>
    </source>
</evidence>
<feature type="domain" description="Hydantoinase A/oxoprolinase" evidence="2">
    <location>
        <begin position="192"/>
        <end position="320"/>
    </location>
</feature>
<feature type="region of interest" description="Disordered" evidence="1">
    <location>
        <begin position="89"/>
        <end position="114"/>
    </location>
</feature>
<name>A0A1I4D4T5_9PROT</name>
<feature type="domain" description="Hydantoinase A/oxoprolinase" evidence="2">
    <location>
        <begin position="339"/>
        <end position="404"/>
    </location>
</feature>
<dbReference type="GO" id="GO:0005829">
    <property type="term" value="C:cytosol"/>
    <property type="evidence" value="ECO:0007669"/>
    <property type="project" value="TreeGrafter"/>
</dbReference>
<dbReference type="RefSeq" id="WP_092961866.1">
    <property type="nucleotide sequence ID" value="NZ_FOSQ01000009.1"/>
</dbReference>
<dbReference type="STRING" id="1123062.SAMN02745775_109187"/>
<reference evidence="4 5" key="1">
    <citation type="submission" date="2016-10" db="EMBL/GenBank/DDBJ databases">
        <authorList>
            <person name="de Groot N.N."/>
        </authorList>
    </citation>
    <scope>NUCLEOTIDE SEQUENCE [LARGE SCALE GENOMIC DNA]</scope>
    <source>
        <strain evidence="4 5">DSM 19981</strain>
    </source>
</reference>
<dbReference type="InterPro" id="IPR045079">
    <property type="entry name" value="Oxoprolinase-like"/>
</dbReference>
<keyword evidence="5" id="KW-1185">Reference proteome</keyword>
<dbReference type="InterPro" id="IPR008040">
    <property type="entry name" value="Hydant_A_N"/>
</dbReference>
<dbReference type="OrthoDB" id="7856177at2"/>
<dbReference type="AlphaFoldDB" id="A0A1I4D4T5"/>
<dbReference type="PANTHER" id="PTHR11365:SF23">
    <property type="entry name" value="HYPOTHETICAL 5-OXOPROLINASE (EUROFUNG)-RELATED"/>
    <property type="match status" value="1"/>
</dbReference>
<evidence type="ECO:0000313" key="5">
    <source>
        <dbReference type="Proteomes" id="UP000199473"/>
    </source>
</evidence>
<proteinExistence type="predicted"/>
<dbReference type="Pfam" id="PF05378">
    <property type="entry name" value="Hydant_A_N"/>
    <property type="match status" value="1"/>
</dbReference>
<dbReference type="SUPFAM" id="SSF53067">
    <property type="entry name" value="Actin-like ATPase domain"/>
    <property type="match status" value="1"/>
</dbReference>
<evidence type="ECO:0000313" key="4">
    <source>
        <dbReference type="EMBL" id="SFK88532.1"/>
    </source>
</evidence>
<gene>
    <name evidence="4" type="ORF">SAMN02745775_109187</name>
</gene>
<accession>A0A1I4D4T5</accession>
<organism evidence="4 5">
    <name type="scientific">Falsiroseomonas stagni DSM 19981</name>
    <dbReference type="NCBI Taxonomy" id="1123062"/>
    <lineage>
        <taxon>Bacteria</taxon>
        <taxon>Pseudomonadati</taxon>
        <taxon>Pseudomonadota</taxon>
        <taxon>Alphaproteobacteria</taxon>
        <taxon>Acetobacterales</taxon>
        <taxon>Roseomonadaceae</taxon>
        <taxon>Falsiroseomonas</taxon>
    </lineage>
</organism>
<sequence length="456" mass="46804">MTMRHALVLDQGGSFLDVIAAPPDGGPARIAKRPRAEATDIAAAIIDFCQAEGIIPASITIATTLPANALLTGTASPVALLTTAGFEDLPDLGRQSRRDPDALDPPPPTPAWLSPPALRFGIPGRIDARGEEVVPLDLSTLPSLPAGLPVALCLLFAHRNPVHENRIAARLPPGTPLSLSHRVDPETREFERMLATMLDASLKPLVATTLAPVAQALVAAGLPEPRFALADGRAATPGEALAAPLPLVLSGPAAGARAVARWAGAVPFAIGLDMGGTTAEVSLVRDGAPLETRTIRLGPMEFRCRALDVESIAIGGDALTQAARAAGWLPGAGTADAESLAVAEAMLAESLRRIALRRNIHPDLALLVAGGGFGPLLAAGIAGIIGCPRVLIPPAPGLMAASGLLDTPPRLPTTWNHRQGADGALLLDDGTATARVPPGWRVTPRDDGALLLDAAA</sequence>
<dbReference type="GO" id="GO:0006749">
    <property type="term" value="P:glutathione metabolic process"/>
    <property type="evidence" value="ECO:0007669"/>
    <property type="project" value="TreeGrafter"/>
</dbReference>
<dbReference type="Pfam" id="PF01968">
    <property type="entry name" value="Hydantoinase_A"/>
    <property type="match status" value="2"/>
</dbReference>
<evidence type="ECO:0000256" key="1">
    <source>
        <dbReference type="SAM" id="MobiDB-lite"/>
    </source>
</evidence>
<dbReference type="GO" id="GO:0017168">
    <property type="term" value="F:5-oxoprolinase (ATP-hydrolyzing) activity"/>
    <property type="evidence" value="ECO:0007669"/>
    <property type="project" value="TreeGrafter"/>
</dbReference>
<dbReference type="EMBL" id="FOSQ01000009">
    <property type="protein sequence ID" value="SFK88532.1"/>
    <property type="molecule type" value="Genomic_DNA"/>
</dbReference>
<protein>
    <submittedName>
        <fullName evidence="4">N-methylhydantoinase A</fullName>
    </submittedName>
</protein>
<dbReference type="PANTHER" id="PTHR11365">
    <property type="entry name" value="5-OXOPROLINASE RELATED"/>
    <property type="match status" value="1"/>
</dbReference>
<dbReference type="InterPro" id="IPR002821">
    <property type="entry name" value="Hydantoinase_A"/>
</dbReference>
<evidence type="ECO:0000259" key="2">
    <source>
        <dbReference type="Pfam" id="PF01968"/>
    </source>
</evidence>
<dbReference type="Proteomes" id="UP000199473">
    <property type="component" value="Unassembled WGS sequence"/>
</dbReference>